<name>A0A7C9BAP2_9BACT</name>
<dbReference type="InterPro" id="IPR003594">
    <property type="entry name" value="HATPase_dom"/>
</dbReference>
<comment type="catalytic activity">
    <reaction evidence="1">
        <text>ATP + protein L-histidine = ADP + protein N-phospho-L-histidine.</text>
        <dbReference type="EC" id="2.7.13.3"/>
    </reaction>
</comment>
<dbReference type="SMART" id="SM00448">
    <property type="entry name" value="REC"/>
    <property type="match status" value="1"/>
</dbReference>
<dbReference type="Gene3D" id="3.30.565.10">
    <property type="entry name" value="Histidine kinase-like ATPase, C-terminal domain"/>
    <property type="match status" value="1"/>
</dbReference>
<dbReference type="Pfam" id="PF00512">
    <property type="entry name" value="HisKA"/>
    <property type="match status" value="1"/>
</dbReference>
<evidence type="ECO:0000256" key="2">
    <source>
        <dbReference type="ARBA" id="ARBA00012438"/>
    </source>
</evidence>
<gene>
    <name evidence="9" type="ORF">GBK04_05350</name>
</gene>
<evidence type="ECO:0000256" key="1">
    <source>
        <dbReference type="ARBA" id="ARBA00000085"/>
    </source>
</evidence>
<dbReference type="InterPro" id="IPR011006">
    <property type="entry name" value="CheY-like_superfamily"/>
</dbReference>
<dbReference type="Proteomes" id="UP000479293">
    <property type="component" value="Unassembled WGS sequence"/>
</dbReference>
<dbReference type="CDD" id="cd00082">
    <property type="entry name" value="HisKA"/>
    <property type="match status" value="1"/>
</dbReference>
<evidence type="ECO:0000259" key="7">
    <source>
        <dbReference type="PROSITE" id="PS50109"/>
    </source>
</evidence>
<dbReference type="PROSITE" id="PS50110">
    <property type="entry name" value="RESPONSE_REGULATORY"/>
    <property type="match status" value="1"/>
</dbReference>
<protein>
    <recommendedName>
        <fullName evidence="2">histidine kinase</fullName>
        <ecNumber evidence="2">2.7.13.3</ecNumber>
    </recommendedName>
</protein>
<dbReference type="InterPro" id="IPR004358">
    <property type="entry name" value="Sig_transdc_His_kin-like_C"/>
</dbReference>
<dbReference type="CDD" id="cd17546">
    <property type="entry name" value="REC_hyHK_CKI1_RcsC-like"/>
    <property type="match status" value="1"/>
</dbReference>
<dbReference type="Pfam" id="PF02518">
    <property type="entry name" value="HATPase_c"/>
    <property type="match status" value="1"/>
</dbReference>
<dbReference type="PROSITE" id="PS50109">
    <property type="entry name" value="HIS_KIN"/>
    <property type="match status" value="1"/>
</dbReference>
<dbReference type="SUPFAM" id="SSF55874">
    <property type="entry name" value="ATPase domain of HSP90 chaperone/DNA topoisomerase II/histidine kinase"/>
    <property type="match status" value="1"/>
</dbReference>
<keyword evidence="6" id="KW-0175">Coiled coil</keyword>
<evidence type="ECO:0000313" key="9">
    <source>
        <dbReference type="EMBL" id="MPR32796.1"/>
    </source>
</evidence>
<accession>A0A7C9BAP2</accession>
<dbReference type="AlphaFoldDB" id="A0A7C9BAP2"/>
<dbReference type="PANTHER" id="PTHR45339">
    <property type="entry name" value="HYBRID SIGNAL TRANSDUCTION HISTIDINE KINASE J"/>
    <property type="match status" value="1"/>
</dbReference>
<keyword evidence="3 5" id="KW-0597">Phosphoprotein</keyword>
<dbReference type="CDD" id="cd16922">
    <property type="entry name" value="HATPase_EvgS-ArcB-TorS-like"/>
    <property type="match status" value="1"/>
</dbReference>
<evidence type="ECO:0000256" key="6">
    <source>
        <dbReference type="SAM" id="Coils"/>
    </source>
</evidence>
<dbReference type="Pfam" id="PF00072">
    <property type="entry name" value="Response_reg"/>
    <property type="match status" value="1"/>
</dbReference>
<dbReference type="SMART" id="SM00387">
    <property type="entry name" value="HATPase_c"/>
    <property type="match status" value="1"/>
</dbReference>
<sequence length="506" mass="57619">MAPNSHPLLTKQISKFLNEETLHQTDLQKFIKVVNDSYLNFERDKELFEHSSKLNEKEYATINQKLTEEIAQRKLSVEKLIEAIYSLEIKGDISDKSLDPNNLIGLVDVLQIQIDNRKEIEDQLRAAKEVAEHATQAKSEFLSMMSHEIRTPLNAIVGLTYLMQQEEVSEKMAENLRILQFSSDNLHLLINDILDFSKIEAGKIELEKVPFDIKQLISNIKKANQVKAEEKENKIKLMIDDEVPQMVMGDVLRLGQVISNLVSNAVKFTRKGSIAIELSVQKKTDTKVFLEISVADTGIGIPKDKQGMIFDHFTQANSQTTREFGGTGLGLVITKKLLELFGSEIKLESEPGKGSKFYFDLELELGGEQQLRKEDTSNHILNEHTLKGLRILLVEDYPMNVKVACRFLERWNVEVDVAENGQIALDKFTPQKYDLILMDIQMPVMDGYETTRNIRLLDTEIPIIALTASSSLSNQDIAFQVGMNDFLTKPFNPKELFQKIVRHGRR</sequence>
<comment type="caution">
    <text evidence="9">The sequence shown here is derived from an EMBL/GenBank/DDBJ whole genome shotgun (WGS) entry which is preliminary data.</text>
</comment>
<dbReference type="PRINTS" id="PR00344">
    <property type="entry name" value="BCTRLSENSOR"/>
</dbReference>
<dbReference type="InterPro" id="IPR001789">
    <property type="entry name" value="Sig_transdc_resp-reg_receiver"/>
</dbReference>
<reference evidence="9 10" key="1">
    <citation type="submission" date="2019-10" db="EMBL/GenBank/DDBJ databases">
        <title>Draft Genome Sequence of Cytophagaceae sp. SJW1-29.</title>
        <authorList>
            <person name="Choi A."/>
        </authorList>
    </citation>
    <scope>NUCLEOTIDE SEQUENCE [LARGE SCALE GENOMIC DNA]</scope>
    <source>
        <strain evidence="9 10">SJW1-29</strain>
    </source>
</reference>
<dbReference type="SUPFAM" id="SSF52172">
    <property type="entry name" value="CheY-like"/>
    <property type="match status" value="1"/>
</dbReference>
<dbReference type="EC" id="2.7.13.3" evidence="2"/>
<dbReference type="GO" id="GO:0000155">
    <property type="term" value="F:phosphorelay sensor kinase activity"/>
    <property type="evidence" value="ECO:0007669"/>
    <property type="project" value="InterPro"/>
</dbReference>
<feature type="coiled-coil region" evidence="6">
    <location>
        <begin position="110"/>
        <end position="137"/>
    </location>
</feature>
<dbReference type="EMBL" id="WHLY01000002">
    <property type="protein sequence ID" value="MPR32796.1"/>
    <property type="molecule type" value="Genomic_DNA"/>
</dbReference>
<dbReference type="InterPro" id="IPR005467">
    <property type="entry name" value="His_kinase_dom"/>
</dbReference>
<evidence type="ECO:0000256" key="4">
    <source>
        <dbReference type="ARBA" id="ARBA00023012"/>
    </source>
</evidence>
<keyword evidence="4" id="KW-0902">Two-component regulatory system</keyword>
<dbReference type="Gene3D" id="1.10.287.130">
    <property type="match status" value="1"/>
</dbReference>
<evidence type="ECO:0000313" key="10">
    <source>
        <dbReference type="Proteomes" id="UP000479293"/>
    </source>
</evidence>
<feature type="domain" description="Response regulatory" evidence="8">
    <location>
        <begin position="390"/>
        <end position="504"/>
    </location>
</feature>
<evidence type="ECO:0000256" key="5">
    <source>
        <dbReference type="PROSITE-ProRule" id="PRU00169"/>
    </source>
</evidence>
<evidence type="ECO:0000259" key="8">
    <source>
        <dbReference type="PROSITE" id="PS50110"/>
    </source>
</evidence>
<keyword evidence="10" id="KW-1185">Reference proteome</keyword>
<dbReference type="FunFam" id="3.30.565.10:FF:000010">
    <property type="entry name" value="Sensor histidine kinase RcsC"/>
    <property type="match status" value="1"/>
</dbReference>
<dbReference type="PANTHER" id="PTHR45339:SF1">
    <property type="entry name" value="HYBRID SIGNAL TRANSDUCTION HISTIDINE KINASE J"/>
    <property type="match status" value="1"/>
</dbReference>
<feature type="modified residue" description="4-aspartylphosphate" evidence="5">
    <location>
        <position position="439"/>
    </location>
</feature>
<dbReference type="InterPro" id="IPR036890">
    <property type="entry name" value="HATPase_C_sf"/>
</dbReference>
<proteinExistence type="predicted"/>
<dbReference type="SMART" id="SM00388">
    <property type="entry name" value="HisKA"/>
    <property type="match status" value="1"/>
</dbReference>
<dbReference type="InterPro" id="IPR036097">
    <property type="entry name" value="HisK_dim/P_sf"/>
</dbReference>
<organism evidence="9 10">
    <name type="scientific">Salmonirosea aquatica</name>
    <dbReference type="NCBI Taxonomy" id="2654236"/>
    <lineage>
        <taxon>Bacteria</taxon>
        <taxon>Pseudomonadati</taxon>
        <taxon>Bacteroidota</taxon>
        <taxon>Cytophagia</taxon>
        <taxon>Cytophagales</taxon>
        <taxon>Spirosomataceae</taxon>
        <taxon>Salmonirosea</taxon>
    </lineage>
</organism>
<evidence type="ECO:0000256" key="3">
    <source>
        <dbReference type="ARBA" id="ARBA00022553"/>
    </source>
</evidence>
<feature type="domain" description="Histidine kinase" evidence="7">
    <location>
        <begin position="144"/>
        <end position="365"/>
    </location>
</feature>
<dbReference type="SUPFAM" id="SSF47384">
    <property type="entry name" value="Homodimeric domain of signal transducing histidine kinase"/>
    <property type="match status" value="1"/>
</dbReference>
<dbReference type="InterPro" id="IPR003661">
    <property type="entry name" value="HisK_dim/P_dom"/>
</dbReference>
<dbReference type="Gene3D" id="3.40.50.2300">
    <property type="match status" value="1"/>
</dbReference>